<feature type="active site" evidence="9">
    <location>
        <position position="119"/>
    </location>
</feature>
<feature type="binding site" evidence="9">
    <location>
        <position position="122"/>
    </location>
    <ligand>
        <name>Zn(2+)</name>
        <dbReference type="ChEBI" id="CHEBI:29105"/>
        <note>catalytic</note>
    </ligand>
</feature>
<evidence type="ECO:0000256" key="10">
    <source>
        <dbReference type="RuleBase" id="RU361183"/>
    </source>
</evidence>
<proteinExistence type="predicted"/>
<dbReference type="AlphaFoldDB" id="A0A5A9PHH3"/>
<dbReference type="Proteomes" id="UP000324632">
    <property type="component" value="Chromosome 6"/>
</dbReference>
<dbReference type="GO" id="GO:0004222">
    <property type="term" value="F:metalloendopeptidase activity"/>
    <property type="evidence" value="ECO:0007669"/>
    <property type="project" value="UniProtKB-UniRule"/>
</dbReference>
<dbReference type="Gene3D" id="3.40.390.10">
    <property type="entry name" value="Collagenase (Catalytic Domain)"/>
    <property type="match status" value="1"/>
</dbReference>
<keyword evidence="5 9" id="KW-0862">Zinc</keyword>
<feature type="binding site" evidence="9">
    <location>
        <position position="128"/>
    </location>
    <ligand>
        <name>Zn(2+)</name>
        <dbReference type="ChEBI" id="CHEBI:29105"/>
        <note>catalytic</note>
    </ligand>
</feature>
<keyword evidence="7" id="KW-0865">Zymogen</keyword>
<dbReference type="PRINTS" id="PR00480">
    <property type="entry name" value="ASTACIN"/>
</dbReference>
<evidence type="ECO:0000259" key="11">
    <source>
        <dbReference type="PROSITE" id="PS51864"/>
    </source>
</evidence>
<organism evidence="12 13">
    <name type="scientific">Triplophysa tibetana</name>
    <dbReference type="NCBI Taxonomy" id="1572043"/>
    <lineage>
        <taxon>Eukaryota</taxon>
        <taxon>Metazoa</taxon>
        <taxon>Chordata</taxon>
        <taxon>Craniata</taxon>
        <taxon>Vertebrata</taxon>
        <taxon>Euteleostomi</taxon>
        <taxon>Actinopterygii</taxon>
        <taxon>Neopterygii</taxon>
        <taxon>Teleostei</taxon>
        <taxon>Ostariophysi</taxon>
        <taxon>Cypriniformes</taxon>
        <taxon>Nemacheilidae</taxon>
        <taxon>Triplophysa</taxon>
    </lineage>
</organism>
<evidence type="ECO:0000256" key="6">
    <source>
        <dbReference type="ARBA" id="ARBA00023049"/>
    </source>
</evidence>
<comment type="cofactor">
    <cofactor evidence="9 10">
        <name>Zn(2+)</name>
        <dbReference type="ChEBI" id="CHEBI:29105"/>
    </cofactor>
    <text evidence="9 10">Binds 1 zinc ion per subunit.</text>
</comment>
<dbReference type="PANTHER" id="PTHR10127:SF839">
    <property type="entry name" value="HATCHING ENZYME 1.2-RELATED"/>
    <property type="match status" value="1"/>
</dbReference>
<dbReference type="GO" id="GO:0008270">
    <property type="term" value="F:zinc ion binding"/>
    <property type="evidence" value="ECO:0007669"/>
    <property type="project" value="UniProtKB-UniRule"/>
</dbReference>
<dbReference type="InterPro" id="IPR001506">
    <property type="entry name" value="Peptidase_M12A"/>
</dbReference>
<evidence type="ECO:0000313" key="12">
    <source>
        <dbReference type="EMBL" id="KAA0720157.1"/>
    </source>
</evidence>
<evidence type="ECO:0000256" key="5">
    <source>
        <dbReference type="ARBA" id="ARBA00022833"/>
    </source>
</evidence>
<keyword evidence="8" id="KW-1015">Disulfide bond</keyword>
<reference evidence="12 13" key="1">
    <citation type="journal article" date="2019" name="Mol. Ecol. Resour.">
        <title>Chromosome-level genome assembly of Triplophysa tibetana, a fish adapted to the harsh high-altitude environment of the Tibetan Plateau.</title>
        <authorList>
            <person name="Yang X."/>
            <person name="Liu H."/>
            <person name="Ma Z."/>
            <person name="Zou Y."/>
            <person name="Zou M."/>
            <person name="Mao Y."/>
            <person name="Li X."/>
            <person name="Wang H."/>
            <person name="Chen T."/>
            <person name="Wang W."/>
            <person name="Yang R."/>
        </authorList>
    </citation>
    <scope>NUCLEOTIDE SEQUENCE [LARGE SCALE GENOMIC DNA]</scope>
    <source>
        <strain evidence="12">TTIB1903HZAU</strain>
        <tissue evidence="12">Muscle</tissue>
    </source>
</reference>
<dbReference type="InterPro" id="IPR006026">
    <property type="entry name" value="Peptidase_Metallo"/>
</dbReference>
<dbReference type="InterPro" id="IPR024079">
    <property type="entry name" value="MetalloPept_cat_dom_sf"/>
</dbReference>
<dbReference type="GO" id="GO:0006508">
    <property type="term" value="P:proteolysis"/>
    <property type="evidence" value="ECO:0007669"/>
    <property type="project" value="UniProtKB-KW"/>
</dbReference>
<evidence type="ECO:0000256" key="3">
    <source>
        <dbReference type="ARBA" id="ARBA00022729"/>
    </source>
</evidence>
<dbReference type="SMART" id="SM00235">
    <property type="entry name" value="ZnMc"/>
    <property type="match status" value="1"/>
</dbReference>
<feature type="signal peptide" evidence="10">
    <location>
        <begin position="1"/>
        <end position="19"/>
    </location>
</feature>
<feature type="chain" id="PRO_5023119620" description="Metalloendopeptidase" evidence="10">
    <location>
        <begin position="20"/>
        <end position="220"/>
    </location>
</feature>
<dbReference type="EMBL" id="SOYY01000006">
    <property type="protein sequence ID" value="KAA0720157.1"/>
    <property type="molecule type" value="Genomic_DNA"/>
</dbReference>
<feature type="domain" description="Peptidase M12A" evidence="11">
    <location>
        <begin position="18"/>
        <end position="219"/>
    </location>
</feature>
<sequence>MEHLLLLSILNGLLNLSRAVPATVFPTDQDVESQPDERDISSRILEANKDTVEKAVIVSAMKNIAEKTCISFVPQTNKFEYIGIESLLGCWSSVGRTGGKQQLSLSVEGCVYYGIVEHELLHALGFHHEHTRSDRDQYVRINWENIPKASAYNFEEKDTNNLKTPYDYNSIMHYGRTSFSLQYGKETITPIPDSSVKIGQRQEMSNIDIQRINKLYECGK</sequence>
<evidence type="ECO:0000313" key="13">
    <source>
        <dbReference type="Proteomes" id="UP000324632"/>
    </source>
</evidence>
<evidence type="ECO:0000256" key="1">
    <source>
        <dbReference type="ARBA" id="ARBA00022670"/>
    </source>
</evidence>
<evidence type="ECO:0000256" key="7">
    <source>
        <dbReference type="ARBA" id="ARBA00023145"/>
    </source>
</evidence>
<dbReference type="Pfam" id="PF01400">
    <property type="entry name" value="Astacin"/>
    <property type="match status" value="1"/>
</dbReference>
<protein>
    <recommendedName>
        <fullName evidence="10">Metalloendopeptidase</fullName>
        <ecNumber evidence="10">3.4.24.-</ecNumber>
    </recommendedName>
</protein>
<dbReference type="FunFam" id="3.40.390.10:FF:000040">
    <property type="entry name" value="Metalloendopeptidase"/>
    <property type="match status" value="1"/>
</dbReference>
<dbReference type="EC" id="3.4.24.-" evidence="10"/>
<comment type="caution">
    <text evidence="12">The sequence shown here is derived from an EMBL/GenBank/DDBJ whole genome shotgun (WGS) entry which is preliminary data.</text>
</comment>
<keyword evidence="13" id="KW-1185">Reference proteome</keyword>
<evidence type="ECO:0000256" key="9">
    <source>
        <dbReference type="PROSITE-ProRule" id="PRU01211"/>
    </source>
</evidence>
<gene>
    <name evidence="12" type="ORF">E1301_Tti008216</name>
</gene>
<comment type="caution">
    <text evidence="9">Lacks conserved residue(s) required for the propagation of feature annotation.</text>
</comment>
<dbReference type="PANTHER" id="PTHR10127">
    <property type="entry name" value="DISCOIDIN, CUB, EGF, LAMININ , AND ZINC METALLOPROTEASE DOMAIN CONTAINING"/>
    <property type="match status" value="1"/>
</dbReference>
<name>A0A5A9PHH3_9TELE</name>
<keyword evidence="2 9" id="KW-0479">Metal-binding</keyword>
<accession>A0A5A9PHH3</accession>
<keyword evidence="1 9" id="KW-0645">Protease</keyword>
<keyword evidence="4 9" id="KW-0378">Hydrolase</keyword>
<dbReference type="SUPFAM" id="SSF55486">
    <property type="entry name" value="Metalloproteases ('zincins'), catalytic domain"/>
    <property type="match status" value="1"/>
</dbReference>
<evidence type="ECO:0000256" key="8">
    <source>
        <dbReference type="ARBA" id="ARBA00023157"/>
    </source>
</evidence>
<keyword evidence="3 10" id="KW-0732">Signal</keyword>
<dbReference type="PROSITE" id="PS51864">
    <property type="entry name" value="ASTACIN"/>
    <property type="match status" value="1"/>
</dbReference>
<keyword evidence="6 9" id="KW-0482">Metalloprotease</keyword>
<feature type="binding site" evidence="9">
    <location>
        <position position="118"/>
    </location>
    <ligand>
        <name>Zn(2+)</name>
        <dbReference type="ChEBI" id="CHEBI:29105"/>
        <note>catalytic</note>
    </ligand>
</feature>
<evidence type="ECO:0000256" key="4">
    <source>
        <dbReference type="ARBA" id="ARBA00022801"/>
    </source>
</evidence>
<evidence type="ECO:0000256" key="2">
    <source>
        <dbReference type="ARBA" id="ARBA00022723"/>
    </source>
</evidence>